<dbReference type="PANTHER" id="PTHR30003:SF0">
    <property type="entry name" value="GLYCOLATE PERMEASE GLCA-RELATED"/>
    <property type="match status" value="1"/>
</dbReference>
<feature type="transmembrane region" description="Helical" evidence="8">
    <location>
        <begin position="384"/>
        <end position="403"/>
    </location>
</feature>
<keyword evidence="7 8" id="KW-0472">Membrane</keyword>
<feature type="transmembrane region" description="Helical" evidence="8">
    <location>
        <begin position="466"/>
        <end position="489"/>
    </location>
</feature>
<evidence type="ECO:0000313" key="12">
    <source>
        <dbReference type="Proteomes" id="UP000192478"/>
    </source>
</evidence>
<comment type="function">
    <text evidence="8">Uptake of L-lactate across the membrane. Can also transport D-lactate and glycolate.</text>
</comment>
<keyword evidence="3 8" id="KW-0813">Transport</keyword>
<evidence type="ECO:0000256" key="2">
    <source>
        <dbReference type="ARBA" id="ARBA00010100"/>
    </source>
</evidence>
<dbReference type="PANTHER" id="PTHR30003">
    <property type="entry name" value="L-LACTATE PERMEASE"/>
    <property type="match status" value="1"/>
</dbReference>
<feature type="transmembrane region" description="Helical" evidence="8">
    <location>
        <begin position="64"/>
        <end position="82"/>
    </location>
</feature>
<dbReference type="AlphaFoldDB" id="A0AAC9RP78"/>
<dbReference type="Proteomes" id="UP000177894">
    <property type="component" value="Chromosome"/>
</dbReference>
<feature type="transmembrane region" description="Helical" evidence="8">
    <location>
        <begin position="236"/>
        <end position="256"/>
    </location>
</feature>
<name>A0AAC9RP78_9CLOT</name>
<reference evidence="9 11" key="1">
    <citation type="submission" date="2016-10" db="EMBL/GenBank/DDBJ databases">
        <title>Complete Genome Sequence of Acetogen Clostridium formicoaceticum ATCC 27076.</title>
        <authorList>
            <person name="Bao T."/>
            <person name="Cheng C."/>
            <person name="Zhao J."/>
            <person name="Yang S.-T."/>
            <person name="Wang J."/>
            <person name="Wang M."/>
        </authorList>
    </citation>
    <scope>NUCLEOTIDE SEQUENCE [LARGE SCALE GENOMIC DNA]</scope>
    <source>
        <strain evidence="9 11">ATCC 27076</strain>
    </source>
</reference>
<dbReference type="GO" id="GO:0015129">
    <property type="term" value="F:lactate transmembrane transporter activity"/>
    <property type="evidence" value="ECO:0007669"/>
    <property type="project" value="UniProtKB-UniRule"/>
</dbReference>
<proteinExistence type="inferred from homology"/>
<evidence type="ECO:0000256" key="8">
    <source>
        <dbReference type="RuleBase" id="RU365092"/>
    </source>
</evidence>
<feature type="transmembrane region" description="Helical" evidence="8">
    <location>
        <begin position="210"/>
        <end position="230"/>
    </location>
</feature>
<keyword evidence="6 8" id="KW-1133">Transmembrane helix</keyword>
<feature type="transmembrane region" description="Helical" evidence="8">
    <location>
        <begin position="349"/>
        <end position="372"/>
    </location>
</feature>
<comment type="similarity">
    <text evidence="2 8">Belongs to the lactate permease family.</text>
</comment>
<comment type="subcellular location">
    <subcellularLocation>
        <location evidence="1 8">Cell membrane</location>
        <topology evidence="1 8">Multi-pass membrane protein</topology>
    </subcellularLocation>
</comment>
<feature type="transmembrane region" description="Helical" evidence="8">
    <location>
        <begin position="103"/>
        <end position="128"/>
    </location>
</feature>
<organism evidence="10 12">
    <name type="scientific">Clostridium formicaceticum</name>
    <dbReference type="NCBI Taxonomy" id="1497"/>
    <lineage>
        <taxon>Bacteria</taxon>
        <taxon>Bacillati</taxon>
        <taxon>Bacillota</taxon>
        <taxon>Clostridia</taxon>
        <taxon>Eubacteriales</taxon>
        <taxon>Clostridiaceae</taxon>
        <taxon>Clostridium</taxon>
    </lineage>
</organism>
<protein>
    <recommendedName>
        <fullName evidence="8">L-lactate permease</fullName>
    </recommendedName>
</protein>
<keyword evidence="11" id="KW-1185">Reference proteome</keyword>
<evidence type="ECO:0000256" key="5">
    <source>
        <dbReference type="ARBA" id="ARBA00022692"/>
    </source>
</evidence>
<feature type="transmembrane region" description="Helical" evidence="8">
    <location>
        <begin position="28"/>
        <end position="44"/>
    </location>
</feature>
<evidence type="ECO:0000256" key="3">
    <source>
        <dbReference type="ARBA" id="ARBA00022448"/>
    </source>
</evidence>
<dbReference type="Proteomes" id="UP000192478">
    <property type="component" value="Chromosome"/>
</dbReference>
<evidence type="ECO:0000256" key="6">
    <source>
        <dbReference type="ARBA" id="ARBA00022989"/>
    </source>
</evidence>
<evidence type="ECO:0000256" key="7">
    <source>
        <dbReference type="ARBA" id="ARBA00023136"/>
    </source>
</evidence>
<feature type="transmembrane region" description="Helical" evidence="8">
    <location>
        <begin position="307"/>
        <end position="328"/>
    </location>
</feature>
<dbReference type="Pfam" id="PF02652">
    <property type="entry name" value="Lactate_perm"/>
    <property type="match status" value="2"/>
</dbReference>
<evidence type="ECO:0000256" key="1">
    <source>
        <dbReference type="ARBA" id="ARBA00004651"/>
    </source>
</evidence>
<dbReference type="RefSeq" id="WP_070972714.1">
    <property type="nucleotide sequence ID" value="NZ_CP017603.1"/>
</dbReference>
<reference evidence="10 12" key="2">
    <citation type="submission" date="2017-03" db="EMBL/GenBank/DDBJ databases">
        <title>Complete sequence of Clostridium formicaceticum DSM 92.</title>
        <authorList>
            <person name="Poehlein A."/>
            <person name="Karl M."/>
            <person name="Bengelsdorf F.R."/>
            <person name="Duerre P."/>
            <person name="Daniel R."/>
        </authorList>
    </citation>
    <scope>NUCLEOTIDE SEQUENCE [LARGE SCALE GENOMIC DNA]</scope>
    <source>
        <strain evidence="10 12">DSM 92</strain>
    </source>
</reference>
<keyword evidence="4 8" id="KW-1003">Cell membrane</keyword>
<feature type="transmembrane region" description="Helical" evidence="8">
    <location>
        <begin position="6"/>
        <end position="21"/>
    </location>
</feature>
<dbReference type="KEGG" id="cfm:BJL90_20895"/>
<gene>
    <name evidence="10" type="primary">lutP</name>
    <name evidence="9" type="ORF">BJL90_20895</name>
    <name evidence="10" type="ORF">CLFO_31560</name>
</gene>
<evidence type="ECO:0000313" key="11">
    <source>
        <dbReference type="Proteomes" id="UP000177894"/>
    </source>
</evidence>
<sequence length="496" mass="52112">MLNVALAVSPIVAVLIGVIGLKKSAMKVAPIVMIYTVILGWLFFNGSASGMLQSFHKGVGDGIRIVYLIFAAFSMLVMTIETGAMDKMKEVIADITDDRRIQVLIIAVMFGIFLEGVAGAGAPAAVAAPFLVGLGFNPISAATAALIANGIPGSWGGAGVTTIMGSQAVREYMSIMEASSMTGRIHMLGAFIMPFLVTLTIFGKKGMKNLGGFLVFAGSFMAATLFVFSNIIGPEVTSMCTGLLAIIATLVYLKIFKIKTPSEFLYKPEKTNKSNMPAHKAFAPYLILMILLPAVRYSFDLSVLARYGYTVWVGTVIFISAFLGALVLGVKIPEFAGHAKNAFKKVIPALVAMCGLLVLSDVMVSTGMMSLLAKTLSNAAGKGYPFVAVAIGALGSFMTGTGLGSNIMFATMHVEAATSLGLNPITVFAGQNVGGAIGNMICINNVVAVATTVGVLGKEGQLMKKVLPAFLLILVLYGLAALMYTHYLFPNFGVLV</sequence>
<dbReference type="EMBL" id="CP020559">
    <property type="protein sequence ID" value="ARE88750.1"/>
    <property type="molecule type" value="Genomic_DNA"/>
</dbReference>
<dbReference type="GO" id="GO:0015295">
    <property type="term" value="F:solute:proton symporter activity"/>
    <property type="evidence" value="ECO:0007669"/>
    <property type="project" value="TreeGrafter"/>
</dbReference>
<evidence type="ECO:0000256" key="4">
    <source>
        <dbReference type="ARBA" id="ARBA00022475"/>
    </source>
</evidence>
<dbReference type="EMBL" id="CP017603">
    <property type="protein sequence ID" value="AOY78100.1"/>
    <property type="molecule type" value="Genomic_DNA"/>
</dbReference>
<feature type="transmembrane region" description="Helical" evidence="8">
    <location>
        <begin position="277"/>
        <end position="295"/>
    </location>
</feature>
<keyword evidence="5 8" id="KW-0812">Transmembrane</keyword>
<evidence type="ECO:0000313" key="9">
    <source>
        <dbReference type="EMBL" id="AOY78100.1"/>
    </source>
</evidence>
<dbReference type="InterPro" id="IPR003804">
    <property type="entry name" value="Lactate_perm"/>
</dbReference>
<feature type="transmembrane region" description="Helical" evidence="8">
    <location>
        <begin position="185"/>
        <end position="203"/>
    </location>
</feature>
<evidence type="ECO:0000313" key="10">
    <source>
        <dbReference type="EMBL" id="ARE88750.1"/>
    </source>
</evidence>
<accession>A0AAC9RP78</accession>
<dbReference type="GO" id="GO:0005886">
    <property type="term" value="C:plasma membrane"/>
    <property type="evidence" value="ECO:0007669"/>
    <property type="project" value="UniProtKB-SubCell"/>
</dbReference>